<keyword evidence="3" id="KW-1185">Reference proteome</keyword>
<accession>A0A6N8FPP3</accession>
<dbReference type="RefSeq" id="WP_155670640.1">
    <property type="nucleotide sequence ID" value="NZ_WOCA01000017.1"/>
</dbReference>
<protein>
    <submittedName>
        <fullName evidence="2">Uncharacterized protein</fullName>
    </submittedName>
</protein>
<evidence type="ECO:0000313" key="2">
    <source>
        <dbReference type="EMBL" id="MUK90137.1"/>
    </source>
</evidence>
<feature type="transmembrane region" description="Helical" evidence="1">
    <location>
        <begin position="6"/>
        <end position="25"/>
    </location>
</feature>
<evidence type="ECO:0000256" key="1">
    <source>
        <dbReference type="SAM" id="Phobius"/>
    </source>
</evidence>
<organism evidence="2 3">
    <name type="scientific">Ornithinibacillus caprae</name>
    <dbReference type="NCBI Taxonomy" id="2678566"/>
    <lineage>
        <taxon>Bacteria</taxon>
        <taxon>Bacillati</taxon>
        <taxon>Bacillota</taxon>
        <taxon>Bacilli</taxon>
        <taxon>Bacillales</taxon>
        <taxon>Bacillaceae</taxon>
        <taxon>Ornithinibacillus</taxon>
    </lineage>
</organism>
<dbReference type="EMBL" id="WOCA01000017">
    <property type="protein sequence ID" value="MUK90137.1"/>
    <property type="molecule type" value="Genomic_DNA"/>
</dbReference>
<evidence type="ECO:0000313" key="3">
    <source>
        <dbReference type="Proteomes" id="UP000469125"/>
    </source>
</evidence>
<gene>
    <name evidence="2" type="ORF">GMD78_17325</name>
</gene>
<reference evidence="2 3" key="1">
    <citation type="submission" date="2019-11" db="EMBL/GenBank/DDBJ databases">
        <authorList>
            <person name="Li X."/>
        </authorList>
    </citation>
    <scope>NUCLEOTIDE SEQUENCE [LARGE SCALE GENOMIC DNA]</scope>
    <source>
        <strain evidence="2 3">L9</strain>
    </source>
</reference>
<keyword evidence="1" id="KW-1133">Transmembrane helix</keyword>
<dbReference type="AlphaFoldDB" id="A0A6N8FPP3"/>
<sequence>MNKKKWLKITILVGIIISSSIVLYLSERSQQEQKDNLKKDTISYLGDQGYDEKNDVKEIVIVDLSEQLDNEEFEKYQAVVLLEGKPDNLHVYTYKKNTNEVIKIDFENEEFVE</sequence>
<keyword evidence="1" id="KW-0812">Transmembrane</keyword>
<proteinExistence type="predicted"/>
<dbReference type="Proteomes" id="UP000469125">
    <property type="component" value="Unassembled WGS sequence"/>
</dbReference>
<comment type="caution">
    <text evidence="2">The sequence shown here is derived from an EMBL/GenBank/DDBJ whole genome shotgun (WGS) entry which is preliminary data.</text>
</comment>
<keyword evidence="1" id="KW-0472">Membrane</keyword>
<name>A0A6N8FPP3_9BACI</name>